<gene>
    <name evidence="4" type="ORF">COU30_02820</name>
</gene>
<dbReference type="Gene3D" id="3.90.79.10">
    <property type="entry name" value="Nucleoside Triphosphate Pyrophosphohydrolase"/>
    <property type="match status" value="1"/>
</dbReference>
<dbReference type="EMBL" id="PFBW01000124">
    <property type="protein sequence ID" value="PIR77380.1"/>
    <property type="molecule type" value="Genomic_DNA"/>
</dbReference>
<organism evidence="4 5">
    <name type="scientific">Candidatus Magasanikbacteria bacterium CG10_big_fil_rev_8_21_14_0_10_38_6</name>
    <dbReference type="NCBI Taxonomy" id="1974647"/>
    <lineage>
        <taxon>Bacteria</taxon>
        <taxon>Candidatus Magasanikiibacteriota</taxon>
    </lineage>
</organism>
<dbReference type="FunFam" id="3.90.79.10:FF:000060">
    <property type="entry name" value="Nudix hydrolase 1"/>
    <property type="match status" value="1"/>
</dbReference>
<dbReference type="InterPro" id="IPR020084">
    <property type="entry name" value="NUDIX_hydrolase_CS"/>
</dbReference>
<dbReference type="CDD" id="cd04678">
    <property type="entry name" value="NUDIX_MTH2_Nudt15"/>
    <property type="match status" value="1"/>
</dbReference>
<keyword evidence="1 2" id="KW-0378">Hydrolase</keyword>
<dbReference type="GO" id="GO:0006203">
    <property type="term" value="P:dGTP catabolic process"/>
    <property type="evidence" value="ECO:0007669"/>
    <property type="project" value="TreeGrafter"/>
</dbReference>
<dbReference type="GO" id="GO:0035539">
    <property type="term" value="F:8-oxo-7,8-dihydrodeoxyguanosine triphosphate pyrophosphatase activity"/>
    <property type="evidence" value="ECO:0007669"/>
    <property type="project" value="TreeGrafter"/>
</dbReference>
<dbReference type="AlphaFoldDB" id="A0A2M6P1S9"/>
<dbReference type="Pfam" id="PF00293">
    <property type="entry name" value="NUDIX"/>
    <property type="match status" value="1"/>
</dbReference>
<proteinExistence type="inferred from homology"/>
<comment type="similarity">
    <text evidence="2">Belongs to the Nudix hydrolase family.</text>
</comment>
<name>A0A2M6P1S9_9BACT</name>
<evidence type="ECO:0000259" key="3">
    <source>
        <dbReference type="PROSITE" id="PS51462"/>
    </source>
</evidence>
<evidence type="ECO:0000313" key="4">
    <source>
        <dbReference type="EMBL" id="PIR77380.1"/>
    </source>
</evidence>
<evidence type="ECO:0000313" key="5">
    <source>
        <dbReference type="Proteomes" id="UP000228528"/>
    </source>
</evidence>
<dbReference type="Proteomes" id="UP000228528">
    <property type="component" value="Unassembled WGS sequence"/>
</dbReference>
<protein>
    <recommendedName>
        <fullName evidence="3">Nudix hydrolase domain-containing protein</fullName>
    </recommendedName>
</protein>
<sequence length="136" mass="15521">MEKHVRVGTAVFIIKDGDLILLGKRINAHGHGTWAVPGGHLEFGESWEDCAKREVMEETGLSVGKVAFFTAINNFFEKEDKHYVTLCFTAEYTGGEPELCEPEKCEGWEWFDWDDLPDTLFADYHALFASKWSPFQ</sequence>
<dbReference type="SUPFAM" id="SSF55811">
    <property type="entry name" value="Nudix"/>
    <property type="match status" value="1"/>
</dbReference>
<accession>A0A2M6P1S9</accession>
<dbReference type="InterPro" id="IPR000086">
    <property type="entry name" value="NUDIX_hydrolase_dom"/>
</dbReference>
<evidence type="ECO:0000256" key="2">
    <source>
        <dbReference type="RuleBase" id="RU003476"/>
    </source>
</evidence>
<dbReference type="InterPro" id="IPR015797">
    <property type="entry name" value="NUDIX_hydrolase-like_dom_sf"/>
</dbReference>
<dbReference type="InterPro" id="IPR020476">
    <property type="entry name" value="Nudix_hydrolase"/>
</dbReference>
<dbReference type="PRINTS" id="PR00502">
    <property type="entry name" value="NUDIXFAMILY"/>
</dbReference>
<comment type="caution">
    <text evidence="4">The sequence shown here is derived from an EMBL/GenBank/DDBJ whole genome shotgun (WGS) entry which is preliminary data.</text>
</comment>
<dbReference type="PROSITE" id="PS00893">
    <property type="entry name" value="NUDIX_BOX"/>
    <property type="match status" value="1"/>
</dbReference>
<dbReference type="PANTHER" id="PTHR16099">
    <property type="entry name" value="8-OXO-DGTP DIPHOSPHATES NUDT15"/>
    <property type="match status" value="1"/>
</dbReference>
<dbReference type="GO" id="GO:0005829">
    <property type="term" value="C:cytosol"/>
    <property type="evidence" value="ECO:0007669"/>
    <property type="project" value="TreeGrafter"/>
</dbReference>
<dbReference type="PROSITE" id="PS51462">
    <property type="entry name" value="NUDIX"/>
    <property type="match status" value="1"/>
</dbReference>
<reference evidence="5" key="1">
    <citation type="submission" date="2017-09" db="EMBL/GenBank/DDBJ databases">
        <title>Depth-based differentiation of microbial function through sediment-hosted aquifers and enrichment of novel symbionts in the deep terrestrial subsurface.</title>
        <authorList>
            <person name="Probst A.J."/>
            <person name="Ladd B."/>
            <person name="Jarett J.K."/>
            <person name="Geller-Mcgrath D.E."/>
            <person name="Sieber C.M.K."/>
            <person name="Emerson J.B."/>
            <person name="Anantharaman K."/>
            <person name="Thomas B.C."/>
            <person name="Malmstrom R."/>
            <person name="Stieglmeier M."/>
            <person name="Klingl A."/>
            <person name="Woyke T."/>
            <person name="Ryan C.M."/>
            <person name="Banfield J.F."/>
        </authorList>
    </citation>
    <scope>NUCLEOTIDE SEQUENCE [LARGE SCALE GENOMIC DNA]</scope>
</reference>
<dbReference type="PANTHER" id="PTHR16099:SF5">
    <property type="entry name" value="NUCLEOTIDE TRIPHOSPHATE DIPHOSPHATASE NUDT15"/>
    <property type="match status" value="1"/>
</dbReference>
<feature type="domain" description="Nudix hydrolase" evidence="3">
    <location>
        <begin position="4"/>
        <end position="134"/>
    </location>
</feature>
<evidence type="ECO:0000256" key="1">
    <source>
        <dbReference type="ARBA" id="ARBA00022801"/>
    </source>
</evidence>